<feature type="region of interest" description="Disordered" evidence="1">
    <location>
        <begin position="294"/>
        <end position="322"/>
    </location>
</feature>
<dbReference type="EMBL" id="CP092471">
    <property type="protein sequence ID" value="UVI40660.1"/>
    <property type="molecule type" value="Genomic_DNA"/>
</dbReference>
<keyword evidence="2" id="KW-0472">Membrane</keyword>
<feature type="transmembrane region" description="Helical" evidence="2">
    <location>
        <begin position="17"/>
        <end position="37"/>
    </location>
</feature>
<sequence>MDDTTGTRRNSASMRPVFIALVAAFLLGGGLTGYGVYRWLDDRQAPPAPAETGAPVASSVEDAASGPAPTPSASAAIAASEEEQSEAAEAVERVAEQQGGLDQRLAAAEQRLARLDLQSQAAAGNAARAEGLLIAFAARRSVERGVELGYLADQLRLRFGDALPNAVAAVISASRQPVTIDQLLARLDGLAPDLTENDGGISWDRFKSELSSLFVVRRESTPSPQPQRRIDRARLFLQSGRISAAVAEVSALPGASRARRWITDAERLAAAQNALDLIETAAVLEPRMLRDGRGEQIEQASPALAPIQEQNSGQAGGASAAQ</sequence>
<feature type="compositionally biased region" description="Low complexity" evidence="1">
    <location>
        <begin position="63"/>
        <end position="79"/>
    </location>
</feature>
<name>A0ABY5T260_9SPHN</name>
<evidence type="ECO:0000256" key="1">
    <source>
        <dbReference type="SAM" id="MobiDB-lite"/>
    </source>
</evidence>
<keyword evidence="4" id="KW-1185">Reference proteome</keyword>
<reference evidence="3" key="1">
    <citation type="submission" date="2022-02" db="EMBL/GenBank/DDBJ databases">
        <title>Qipengyuania spongiae sp. nov., isolated from marine sponge.</title>
        <authorList>
            <person name="Li Z."/>
            <person name="Zhang M."/>
        </authorList>
    </citation>
    <scope>NUCLEOTIDE SEQUENCE</scope>
    <source>
        <strain evidence="3">PHS-Z21</strain>
    </source>
</reference>
<dbReference type="RefSeq" id="WP_265561171.1">
    <property type="nucleotide sequence ID" value="NZ_CP092471.1"/>
</dbReference>
<evidence type="ECO:0000256" key="2">
    <source>
        <dbReference type="SAM" id="Phobius"/>
    </source>
</evidence>
<feature type="region of interest" description="Disordered" evidence="1">
    <location>
        <begin position="47"/>
        <end position="82"/>
    </location>
</feature>
<proteinExistence type="predicted"/>
<evidence type="ECO:0000313" key="3">
    <source>
        <dbReference type="EMBL" id="UVI40660.1"/>
    </source>
</evidence>
<organism evidence="3 4">
    <name type="scientific">Qipengyuania spongiae</name>
    <dbReference type="NCBI Taxonomy" id="2909673"/>
    <lineage>
        <taxon>Bacteria</taxon>
        <taxon>Pseudomonadati</taxon>
        <taxon>Pseudomonadota</taxon>
        <taxon>Alphaproteobacteria</taxon>
        <taxon>Sphingomonadales</taxon>
        <taxon>Erythrobacteraceae</taxon>
        <taxon>Qipengyuania</taxon>
    </lineage>
</organism>
<accession>A0ABY5T260</accession>
<evidence type="ECO:0000313" key="4">
    <source>
        <dbReference type="Proteomes" id="UP001065265"/>
    </source>
</evidence>
<protein>
    <submittedName>
        <fullName evidence="3">MICOS complex subunit MIC60</fullName>
    </submittedName>
</protein>
<gene>
    <name evidence="3" type="ORF">L1F33_06915</name>
</gene>
<keyword evidence="2" id="KW-0812">Transmembrane</keyword>
<dbReference type="Proteomes" id="UP001065265">
    <property type="component" value="Chromosome"/>
</dbReference>
<keyword evidence="2" id="KW-1133">Transmembrane helix</keyword>